<reference evidence="3 4" key="1">
    <citation type="submission" date="2017-05" db="EMBL/GenBank/DDBJ databases">
        <title>Full genome sequence of Pseudorhodoplanes sinuspersici.</title>
        <authorList>
            <person name="Dastgheib S.M.M."/>
            <person name="Shavandi M."/>
            <person name="Tirandaz H."/>
        </authorList>
    </citation>
    <scope>NUCLEOTIDE SEQUENCE [LARGE SCALE GENOMIC DNA]</scope>
    <source>
        <strain evidence="3 4">RIPI110</strain>
    </source>
</reference>
<dbReference type="Pfam" id="PF01571">
    <property type="entry name" value="GCV_T"/>
    <property type="match status" value="1"/>
</dbReference>
<dbReference type="InterPro" id="IPR006222">
    <property type="entry name" value="GCVT_N"/>
</dbReference>
<dbReference type="SUPFAM" id="SSF101790">
    <property type="entry name" value="Aminomethyltransferase beta-barrel domain"/>
    <property type="match status" value="1"/>
</dbReference>
<keyword evidence="4" id="KW-1185">Reference proteome</keyword>
<protein>
    <submittedName>
        <fullName evidence="3">Glycine cleavage system protein T</fullName>
    </submittedName>
</protein>
<dbReference type="SUPFAM" id="SSF103025">
    <property type="entry name" value="Folate-binding domain"/>
    <property type="match status" value="1"/>
</dbReference>
<proteinExistence type="predicted"/>
<name>A0A1W6ZZC8_9HYPH</name>
<dbReference type="InterPro" id="IPR029043">
    <property type="entry name" value="GcvT/YgfZ_C"/>
</dbReference>
<dbReference type="PIRSF" id="PIRSF006487">
    <property type="entry name" value="GcvT"/>
    <property type="match status" value="1"/>
</dbReference>
<dbReference type="Gene3D" id="3.30.1360.120">
    <property type="entry name" value="Probable tRNA modification gtpase trme, domain 1"/>
    <property type="match status" value="1"/>
</dbReference>
<accession>A0A1W6ZZC8</accession>
<dbReference type="AlphaFoldDB" id="A0A1W6ZZC8"/>
<feature type="domain" description="GCVT N-terminal" evidence="2">
    <location>
        <begin position="20"/>
        <end position="226"/>
    </location>
</feature>
<feature type="binding site" evidence="1">
    <location>
        <position position="178"/>
    </location>
    <ligand>
        <name>substrate</name>
    </ligand>
</feature>
<evidence type="ECO:0000256" key="1">
    <source>
        <dbReference type="PIRSR" id="PIRSR006487-1"/>
    </source>
</evidence>
<sequence length="425" mass="48207">MRTTPPGYFTSRWGLPEYSDWRDESMSWKEACYIGDWSFLWERRFKGPDAIKLFSDISVNSFAKFDIGQSKHVIHCDDNGKVIHEGILSRLSEDELMLFGRGCFWADYKLRHGQYDCTSKADDWFNLQVSGPTAIYVVEKAAAQSLRDVKFMHSGKIRIAGCELLALRQGMAGEIGFELQGPMTHHKVVYDAIMEAGKDFGIRKLGGRAVFINHLEACFPTIITDYCPAIFGDDMKDYRDEFQAAMPGFAATFNIAGSFEANDISAWYRSPVELGWGKNVKFDHDFIGRKTLEAEVAAPKRVMRTLVWNAQDIVDVYASLFRQDHPYDYMEMPRDQRGFMYADKVVKDGKLVGAATSRGYSYYFREMLSLCTIDVAQSEPGTEVTVIWGNPGTPQKEIRATVFPAPYKTDNRRANLASLPNSKKS</sequence>
<evidence type="ECO:0000259" key="2">
    <source>
        <dbReference type="Pfam" id="PF01571"/>
    </source>
</evidence>
<evidence type="ECO:0000313" key="3">
    <source>
        <dbReference type="EMBL" id="ARQ02739.1"/>
    </source>
</evidence>
<dbReference type="STRING" id="1235591.CAK95_04375"/>
<dbReference type="EMBL" id="CP021112">
    <property type="protein sequence ID" value="ARQ02739.1"/>
    <property type="molecule type" value="Genomic_DNA"/>
</dbReference>
<dbReference type="InterPro" id="IPR028896">
    <property type="entry name" value="GcvT/YgfZ/DmdA"/>
</dbReference>
<dbReference type="InterPro" id="IPR027266">
    <property type="entry name" value="TrmE/GcvT-like"/>
</dbReference>
<organism evidence="3 4">
    <name type="scientific">Pseudorhodoplanes sinuspersici</name>
    <dbReference type="NCBI Taxonomy" id="1235591"/>
    <lineage>
        <taxon>Bacteria</taxon>
        <taxon>Pseudomonadati</taxon>
        <taxon>Pseudomonadota</taxon>
        <taxon>Alphaproteobacteria</taxon>
        <taxon>Hyphomicrobiales</taxon>
        <taxon>Pseudorhodoplanes</taxon>
    </lineage>
</organism>
<dbReference type="Proteomes" id="UP000194137">
    <property type="component" value="Chromosome"/>
</dbReference>
<dbReference type="KEGG" id="psin:CAK95_04375"/>
<dbReference type="OrthoDB" id="9800828at2"/>
<dbReference type="PANTHER" id="PTHR43757:SF2">
    <property type="entry name" value="AMINOMETHYLTRANSFERASE, MITOCHONDRIAL"/>
    <property type="match status" value="1"/>
</dbReference>
<dbReference type="PANTHER" id="PTHR43757">
    <property type="entry name" value="AMINOMETHYLTRANSFERASE"/>
    <property type="match status" value="1"/>
</dbReference>
<evidence type="ECO:0000313" key="4">
    <source>
        <dbReference type="Proteomes" id="UP000194137"/>
    </source>
</evidence>
<gene>
    <name evidence="3" type="ORF">CAK95_04375</name>
</gene>